<dbReference type="GO" id="GO:0030003">
    <property type="term" value="P:intracellular monoatomic cation homeostasis"/>
    <property type="evidence" value="ECO:0007669"/>
    <property type="project" value="UniProtKB-ARBA"/>
</dbReference>
<keyword evidence="4 7" id="KW-1133">Transmembrane helix</keyword>
<dbReference type="Gene3D" id="3.30.70.1350">
    <property type="entry name" value="Cation efflux protein, cytoplasmic domain"/>
    <property type="match status" value="1"/>
</dbReference>
<dbReference type="GO" id="GO:0008324">
    <property type="term" value="F:monoatomic cation transmembrane transporter activity"/>
    <property type="evidence" value="ECO:0007669"/>
    <property type="project" value="InterPro"/>
</dbReference>
<dbReference type="GO" id="GO:0098771">
    <property type="term" value="P:inorganic ion homeostasis"/>
    <property type="evidence" value="ECO:0007669"/>
    <property type="project" value="UniProtKB-ARBA"/>
</dbReference>
<dbReference type="PANTHER" id="PTHR43840:SF12">
    <property type="entry name" value="CATION DIFFUSION FACILITATOR 1 (AFU_ORTHOLOGUE AFUA_1G14440)"/>
    <property type="match status" value="1"/>
</dbReference>
<dbReference type="AlphaFoldDB" id="A0A8H5GRA9"/>
<evidence type="ECO:0000256" key="4">
    <source>
        <dbReference type="ARBA" id="ARBA00022989"/>
    </source>
</evidence>
<dbReference type="Proteomes" id="UP000559256">
    <property type="component" value="Unassembled WGS sequence"/>
</dbReference>
<feature type="transmembrane region" description="Helical" evidence="7">
    <location>
        <begin position="177"/>
        <end position="203"/>
    </location>
</feature>
<dbReference type="Gene3D" id="1.20.1510.10">
    <property type="entry name" value="Cation efflux protein transmembrane domain"/>
    <property type="match status" value="1"/>
</dbReference>
<dbReference type="EMBL" id="JAACJM010000013">
    <property type="protein sequence ID" value="KAF5369345.1"/>
    <property type="molecule type" value="Genomic_DNA"/>
</dbReference>
<feature type="transmembrane region" description="Helical" evidence="7">
    <location>
        <begin position="108"/>
        <end position="129"/>
    </location>
</feature>
<evidence type="ECO:0000256" key="2">
    <source>
        <dbReference type="ARBA" id="ARBA00022448"/>
    </source>
</evidence>
<evidence type="ECO:0000256" key="1">
    <source>
        <dbReference type="ARBA" id="ARBA00004141"/>
    </source>
</evidence>
<reference evidence="9 10" key="1">
    <citation type="journal article" date="2020" name="ISME J.">
        <title>Uncovering the hidden diversity of litter-decomposition mechanisms in mushroom-forming fungi.</title>
        <authorList>
            <person name="Floudas D."/>
            <person name="Bentzer J."/>
            <person name="Ahren D."/>
            <person name="Johansson T."/>
            <person name="Persson P."/>
            <person name="Tunlid A."/>
        </authorList>
    </citation>
    <scope>NUCLEOTIDE SEQUENCE [LARGE SCALE GENOMIC DNA]</scope>
    <source>
        <strain evidence="9 10">CBS 291.85</strain>
    </source>
</reference>
<keyword evidence="3 7" id="KW-0812">Transmembrane</keyword>
<evidence type="ECO:0000256" key="5">
    <source>
        <dbReference type="ARBA" id="ARBA00023136"/>
    </source>
</evidence>
<dbReference type="SUPFAM" id="SSF161111">
    <property type="entry name" value="Cation efflux protein transmembrane domain-like"/>
    <property type="match status" value="1"/>
</dbReference>
<dbReference type="FunFam" id="1.20.1510.10:FF:000005">
    <property type="entry name" value="Putative Cation diffusion facilitator 1"/>
    <property type="match status" value="1"/>
</dbReference>
<sequence length="382" mass="42464">MSKNISPQAPSSSPASPVTPSYSPTVDLEMSIPTITSDVDDPYSLRSKIQDANQIAELRKRGSNKNKRHVGKFYEQQNEKIELLLKSIESHAQEGQDETQENSLKVKIAIRASFIANCILAVLQLYAAISSLSLSFFATAADSVFDPGANWLLNYLHKNSRKLDQHKYPVGGARLTTIGNIVYAFAMLTVSIILVAFSIQGLVSHEGGDTLEFHIPSVVAVGVALVTKFLLFLYCFSIRNASSQVQVLWEDHRNDLFINGFGILTSSAGAKLRWWIDPMGAILISLMIIYSWTLTSIEQFQLLAGKAAPVEFNQLVIYKALTFSEEITQIDSCKAYHSGEKYIVEVDIVMPADTPLWKTHDISQDLQDQLETLPMVERAFVQ</sequence>
<feature type="domain" description="Cation efflux protein transmembrane" evidence="8">
    <location>
        <begin position="111"/>
        <end position="303"/>
    </location>
</feature>
<evidence type="ECO:0000256" key="3">
    <source>
        <dbReference type="ARBA" id="ARBA00022692"/>
    </source>
</evidence>
<feature type="region of interest" description="Disordered" evidence="6">
    <location>
        <begin position="1"/>
        <end position="26"/>
    </location>
</feature>
<dbReference type="SUPFAM" id="SSF160240">
    <property type="entry name" value="Cation efflux protein cytoplasmic domain-like"/>
    <property type="match status" value="1"/>
</dbReference>
<evidence type="ECO:0000256" key="6">
    <source>
        <dbReference type="SAM" id="MobiDB-lite"/>
    </source>
</evidence>
<proteinExistence type="predicted"/>
<dbReference type="InterPro" id="IPR036837">
    <property type="entry name" value="Cation_efflux_CTD_sf"/>
</dbReference>
<comment type="caution">
    <text evidence="9">The sequence shown here is derived from an EMBL/GenBank/DDBJ whole genome shotgun (WGS) entry which is preliminary data.</text>
</comment>
<dbReference type="InterPro" id="IPR027469">
    <property type="entry name" value="Cation_efflux_TMD_sf"/>
</dbReference>
<keyword evidence="2" id="KW-0813">Transport</keyword>
<organism evidence="9 10">
    <name type="scientific">Tetrapyrgos nigripes</name>
    <dbReference type="NCBI Taxonomy" id="182062"/>
    <lineage>
        <taxon>Eukaryota</taxon>
        <taxon>Fungi</taxon>
        <taxon>Dikarya</taxon>
        <taxon>Basidiomycota</taxon>
        <taxon>Agaricomycotina</taxon>
        <taxon>Agaricomycetes</taxon>
        <taxon>Agaricomycetidae</taxon>
        <taxon>Agaricales</taxon>
        <taxon>Marasmiineae</taxon>
        <taxon>Marasmiaceae</taxon>
        <taxon>Tetrapyrgos</taxon>
    </lineage>
</organism>
<comment type="subcellular location">
    <subcellularLocation>
        <location evidence="1">Membrane</location>
        <topology evidence="1">Multi-pass membrane protein</topology>
    </subcellularLocation>
</comment>
<keyword evidence="5 7" id="KW-0472">Membrane</keyword>
<dbReference type="InterPro" id="IPR058533">
    <property type="entry name" value="Cation_efflux_TM"/>
</dbReference>
<dbReference type="OrthoDB" id="78296at2759"/>
<keyword evidence="10" id="KW-1185">Reference proteome</keyword>
<dbReference type="GO" id="GO:0016020">
    <property type="term" value="C:membrane"/>
    <property type="evidence" value="ECO:0007669"/>
    <property type="project" value="UniProtKB-SubCell"/>
</dbReference>
<accession>A0A8H5GRA9</accession>
<protein>
    <recommendedName>
        <fullName evidence="8">Cation efflux protein transmembrane domain-containing protein</fullName>
    </recommendedName>
</protein>
<dbReference type="InterPro" id="IPR050291">
    <property type="entry name" value="CDF_Transporter"/>
</dbReference>
<gene>
    <name evidence="9" type="ORF">D9758_002501</name>
</gene>
<dbReference type="Pfam" id="PF01545">
    <property type="entry name" value="Cation_efflux"/>
    <property type="match status" value="1"/>
</dbReference>
<feature type="transmembrane region" description="Helical" evidence="7">
    <location>
        <begin position="215"/>
        <end position="236"/>
    </location>
</feature>
<evidence type="ECO:0000313" key="10">
    <source>
        <dbReference type="Proteomes" id="UP000559256"/>
    </source>
</evidence>
<evidence type="ECO:0000256" key="7">
    <source>
        <dbReference type="SAM" id="Phobius"/>
    </source>
</evidence>
<evidence type="ECO:0000259" key="8">
    <source>
        <dbReference type="Pfam" id="PF01545"/>
    </source>
</evidence>
<evidence type="ECO:0000313" key="9">
    <source>
        <dbReference type="EMBL" id="KAF5369345.1"/>
    </source>
</evidence>
<feature type="transmembrane region" description="Helical" evidence="7">
    <location>
        <begin position="135"/>
        <end position="156"/>
    </location>
</feature>
<dbReference type="PANTHER" id="PTHR43840">
    <property type="entry name" value="MITOCHONDRIAL METAL TRANSPORTER 1-RELATED"/>
    <property type="match status" value="1"/>
</dbReference>
<feature type="transmembrane region" description="Helical" evidence="7">
    <location>
        <begin position="274"/>
        <end position="292"/>
    </location>
</feature>
<name>A0A8H5GRA9_9AGAR</name>